<gene>
    <name evidence="1" type="ORF">ND861_19000</name>
</gene>
<dbReference type="Proteomes" id="UP001208912">
    <property type="component" value="Unassembled WGS sequence"/>
</dbReference>
<name>A0ABT3MNI6_9LEPT</name>
<evidence type="ECO:0008006" key="3">
    <source>
        <dbReference type="Google" id="ProtNLM"/>
    </source>
</evidence>
<reference evidence="1 2" key="1">
    <citation type="submission" date="2022-06" db="EMBL/GenBank/DDBJ databases">
        <title>Leptospira isolates from biofilms formed at urban environments.</title>
        <authorList>
            <person name="Ribeiro P.S."/>
            <person name="Sousa T."/>
            <person name="Carvalho N."/>
            <person name="Aburjaile F."/>
            <person name="Neves F."/>
            <person name="Oliveira D."/>
            <person name="Blanco L."/>
            <person name="Lima J."/>
            <person name="Costa F."/>
            <person name="Brenig B."/>
            <person name="Soares S."/>
            <person name="Ramos R."/>
            <person name="Goes-Neto A."/>
            <person name="Matiuzzi M."/>
            <person name="Azevedo V."/>
            <person name="Ristow P."/>
        </authorList>
    </citation>
    <scope>NUCLEOTIDE SEQUENCE [LARGE SCALE GENOMIC DNA]</scope>
    <source>
        <strain evidence="1 2">VSF19</strain>
    </source>
</reference>
<dbReference type="RefSeq" id="WP_265365551.1">
    <property type="nucleotide sequence ID" value="NZ_JAMQPM010000028.1"/>
</dbReference>
<sequence>MRNNLKYILKKMKIKRNLTHILTIISFFYVFPCSVFAETTSEGSPINDRKRIHTYVSTFMFSKPRFNMLYGITNNLYLGISLRNGEKSNTSENLNQSSNNSVDYFQNNKTRFNDLFTFKTQYFFFGNFYSNLELGLLTGYKEENRKFKIFLNNSEVLPYSKTTTSSDRFLFSLGLGYRKEFFDHILLGTEINYGILSASKINNHYTFIPQYYNGLPSDYIFDQLYSDKSDYGTRKFFNISIYAGIAI</sequence>
<accession>A0ABT3MNI6</accession>
<evidence type="ECO:0000313" key="1">
    <source>
        <dbReference type="EMBL" id="MCW7528453.1"/>
    </source>
</evidence>
<comment type="caution">
    <text evidence="1">The sequence shown here is derived from an EMBL/GenBank/DDBJ whole genome shotgun (WGS) entry which is preliminary data.</text>
</comment>
<organism evidence="1 2">
    <name type="scientific">Leptospira soteropolitanensis</name>
    <dbReference type="NCBI Taxonomy" id="2950025"/>
    <lineage>
        <taxon>Bacteria</taxon>
        <taxon>Pseudomonadati</taxon>
        <taxon>Spirochaetota</taxon>
        <taxon>Spirochaetia</taxon>
        <taxon>Leptospirales</taxon>
        <taxon>Leptospiraceae</taxon>
        <taxon>Leptospira</taxon>
    </lineage>
</organism>
<keyword evidence="2" id="KW-1185">Reference proteome</keyword>
<dbReference type="EMBL" id="JAMQPM010000028">
    <property type="protein sequence ID" value="MCW7528453.1"/>
    <property type="molecule type" value="Genomic_DNA"/>
</dbReference>
<protein>
    <recommendedName>
        <fullName evidence="3">Outer membrane protein beta-barrel domain-containing protein</fullName>
    </recommendedName>
</protein>
<evidence type="ECO:0000313" key="2">
    <source>
        <dbReference type="Proteomes" id="UP001208912"/>
    </source>
</evidence>
<proteinExistence type="predicted"/>